<feature type="transmembrane region" description="Helical" evidence="12">
    <location>
        <begin position="106"/>
        <end position="125"/>
    </location>
</feature>
<evidence type="ECO:0000256" key="2">
    <source>
        <dbReference type="ARBA" id="ARBA00006810"/>
    </source>
</evidence>
<keyword evidence="7 12" id="KW-1133">Transmembrane helix</keyword>
<geneLocation type="mitochondrion" evidence="13"/>
<dbReference type="NCBIfam" id="TIGR01131">
    <property type="entry name" value="ATP_synt_6_or_A"/>
    <property type="match status" value="1"/>
</dbReference>
<keyword evidence="3" id="KW-0813">Transport</keyword>
<evidence type="ECO:0000256" key="6">
    <source>
        <dbReference type="ARBA" id="ARBA00022781"/>
    </source>
</evidence>
<evidence type="ECO:0000256" key="1">
    <source>
        <dbReference type="ARBA" id="ARBA00004141"/>
    </source>
</evidence>
<organism evidence="13">
    <name type="scientific">Scoloplos cf. armiger CB-2006</name>
    <dbReference type="NCBI Taxonomy" id="375448"/>
    <lineage>
        <taxon>Eukaryota</taxon>
        <taxon>Metazoa</taxon>
        <taxon>Spiralia</taxon>
        <taxon>Lophotrochozoa</taxon>
        <taxon>Annelida</taxon>
        <taxon>Polychaeta</taxon>
        <taxon>Sedentaria</taxon>
        <taxon>Scolecida</taxon>
        <taxon>Orbiniidae</taxon>
        <taxon>Scoloplos</taxon>
    </lineage>
</organism>
<keyword evidence="8" id="KW-0406">Ion transport</keyword>
<evidence type="ECO:0000256" key="7">
    <source>
        <dbReference type="ARBA" id="ARBA00022989"/>
    </source>
</evidence>
<feature type="transmembrane region" description="Helical" evidence="12">
    <location>
        <begin position="25"/>
        <end position="45"/>
    </location>
</feature>
<dbReference type="CDD" id="cd00310">
    <property type="entry name" value="ATP-synt_Fo_a_6"/>
    <property type="match status" value="1"/>
</dbReference>
<dbReference type="Pfam" id="PF00119">
    <property type="entry name" value="ATP-synt_A"/>
    <property type="match status" value="1"/>
</dbReference>
<keyword evidence="10" id="KW-0066">ATP synthesis</keyword>
<evidence type="ECO:0000256" key="9">
    <source>
        <dbReference type="ARBA" id="ARBA00023136"/>
    </source>
</evidence>
<comment type="subcellular location">
    <subcellularLocation>
        <location evidence="1">Membrane</location>
        <topology evidence="1">Multi-pass membrane protein</topology>
    </subcellularLocation>
    <subcellularLocation>
        <location evidence="11">Mitochondrion inner membrane</location>
        <topology evidence="11">Multi-pass membrane protein</topology>
    </subcellularLocation>
</comment>
<dbReference type="InterPro" id="IPR000568">
    <property type="entry name" value="ATP_synth_F0_asu"/>
</dbReference>
<sequence length="236" mass="26138">MMTDLFSSFDPLMIETISQTKSSSIFIMWLANMVPIIAIMSFLWIPPTRTSQALAIPMSLMNDQMSRTLGKSIKGMTSMISPLFLFLIMTNWTGLVPYVLPSSSHLLFTLTFGLPLWLALIISSAKQNISSFMAALLPEGAPAWLNPFLTLAETISTVVRPATLSFRLAANMKAGHIVLALIGSYVVSLLLLQNIPMFLLLLPSHMGYILFELAMGMIQAFIFCLLLSLYSEDHSH</sequence>
<dbReference type="InterPro" id="IPR035908">
    <property type="entry name" value="F0_ATP_A_sf"/>
</dbReference>
<keyword evidence="4" id="KW-0138">CF(0)</keyword>
<dbReference type="GO" id="GO:0005743">
    <property type="term" value="C:mitochondrial inner membrane"/>
    <property type="evidence" value="ECO:0007669"/>
    <property type="project" value="UniProtKB-SubCell"/>
</dbReference>
<feature type="transmembrane region" description="Helical" evidence="12">
    <location>
        <begin position="177"/>
        <end position="202"/>
    </location>
</feature>
<evidence type="ECO:0000256" key="3">
    <source>
        <dbReference type="ARBA" id="ARBA00022448"/>
    </source>
</evidence>
<keyword evidence="13" id="KW-0496">Mitochondrion</keyword>
<evidence type="ECO:0000256" key="5">
    <source>
        <dbReference type="ARBA" id="ARBA00022692"/>
    </source>
</evidence>
<reference evidence="13" key="1">
    <citation type="journal article" date="2006" name="BMC Evol. Biol.">
        <title>Mitochondrial sequence data expose the putative cosmopolitan polychaete Scoloplos armiger (Annelida, Orbiniidae) as a species complex.</title>
        <authorList>
            <person name="Bleidorn C."/>
            <person name="Kruse I."/>
            <person name="Albrecht S."/>
            <person name="Bartolomaeus T."/>
        </authorList>
    </citation>
    <scope>NUCLEOTIDE SEQUENCE</scope>
</reference>
<dbReference type="PROSITE" id="PS00449">
    <property type="entry name" value="ATPASE_A"/>
    <property type="match status" value="1"/>
</dbReference>
<dbReference type="AlphaFoldDB" id="Q19NU9"/>
<evidence type="ECO:0000256" key="12">
    <source>
        <dbReference type="SAM" id="Phobius"/>
    </source>
</evidence>
<evidence type="ECO:0000313" key="13">
    <source>
        <dbReference type="EMBL" id="ABF21349.1"/>
    </source>
</evidence>
<dbReference type="Gene3D" id="1.20.120.220">
    <property type="entry name" value="ATP synthase, F0 complex, subunit A"/>
    <property type="match status" value="1"/>
</dbReference>
<evidence type="ECO:0000256" key="10">
    <source>
        <dbReference type="ARBA" id="ARBA00023310"/>
    </source>
</evidence>
<dbReference type="SUPFAM" id="SSF81336">
    <property type="entry name" value="F1F0 ATP synthase subunit A"/>
    <property type="match status" value="1"/>
</dbReference>
<name>Q19NU9_9ANNE</name>
<comment type="similarity">
    <text evidence="2">Belongs to the ATPase A chain family.</text>
</comment>
<dbReference type="PANTHER" id="PTHR11410">
    <property type="entry name" value="ATP SYNTHASE SUBUNIT A"/>
    <property type="match status" value="1"/>
</dbReference>
<dbReference type="GO" id="GO:0045259">
    <property type="term" value="C:proton-transporting ATP synthase complex"/>
    <property type="evidence" value="ECO:0007669"/>
    <property type="project" value="UniProtKB-KW"/>
</dbReference>
<dbReference type="GO" id="GO:0046933">
    <property type="term" value="F:proton-transporting ATP synthase activity, rotational mechanism"/>
    <property type="evidence" value="ECO:0007669"/>
    <property type="project" value="TreeGrafter"/>
</dbReference>
<dbReference type="InterPro" id="IPR023011">
    <property type="entry name" value="ATP_synth_F0_asu_AS"/>
</dbReference>
<dbReference type="InterPro" id="IPR045083">
    <property type="entry name" value="ATP_synth_F0_asu_bact/mt"/>
</dbReference>
<keyword evidence="6" id="KW-0375">Hydrogen ion transport</keyword>
<keyword evidence="5 12" id="KW-0812">Transmembrane</keyword>
<dbReference type="PRINTS" id="PR00123">
    <property type="entry name" value="ATPASEA"/>
</dbReference>
<dbReference type="PANTHER" id="PTHR11410:SF0">
    <property type="entry name" value="ATP SYNTHASE SUBUNIT A"/>
    <property type="match status" value="1"/>
</dbReference>
<evidence type="ECO:0000256" key="4">
    <source>
        <dbReference type="ARBA" id="ARBA00022547"/>
    </source>
</evidence>
<proteinExistence type="inferred from homology"/>
<feature type="transmembrane region" description="Helical" evidence="12">
    <location>
        <begin position="208"/>
        <end position="230"/>
    </location>
</feature>
<evidence type="ECO:0000256" key="11">
    <source>
        <dbReference type="RuleBase" id="RU004450"/>
    </source>
</evidence>
<protein>
    <recommendedName>
        <fullName evidence="11">ATP synthase subunit a</fullName>
    </recommendedName>
</protein>
<gene>
    <name evidence="13" type="primary">ATP6</name>
</gene>
<evidence type="ECO:0000256" key="8">
    <source>
        <dbReference type="ARBA" id="ARBA00023065"/>
    </source>
</evidence>
<keyword evidence="9 12" id="KW-0472">Membrane</keyword>
<accession>Q19NU9</accession>
<dbReference type="EMBL" id="DQ517436">
    <property type="protein sequence ID" value="ABF21349.1"/>
    <property type="molecule type" value="Genomic_DNA"/>
</dbReference>